<evidence type="ECO:0000313" key="1">
    <source>
        <dbReference type="EMBL" id="KAG0140608.1"/>
    </source>
</evidence>
<sequence>MQVQILGFQIYRKTKEFSLKSQQDWSHFLVKALMVKDGTVSVVYTVVNLAQKHAEEEASLLHKQATLQACDILARKTTTASAIADTVPQDPKQPWLAQVMNRHGTAGMNKKEGWQVYNPKDYSQYIQLTHPQMCNWAKELSPNVP</sequence>
<proteinExistence type="predicted"/>
<organism evidence="1 2">
    <name type="scientific">Cronartium quercuum f. sp. fusiforme G11</name>
    <dbReference type="NCBI Taxonomy" id="708437"/>
    <lineage>
        <taxon>Eukaryota</taxon>
        <taxon>Fungi</taxon>
        <taxon>Dikarya</taxon>
        <taxon>Basidiomycota</taxon>
        <taxon>Pucciniomycotina</taxon>
        <taxon>Pucciniomycetes</taxon>
        <taxon>Pucciniales</taxon>
        <taxon>Coleosporiaceae</taxon>
        <taxon>Cronartium</taxon>
    </lineage>
</organism>
<name>A0A9P6N7A7_9BASI</name>
<gene>
    <name evidence="1" type="ORF">CROQUDRAFT_99868</name>
</gene>
<dbReference type="EMBL" id="MU167431">
    <property type="protein sequence ID" value="KAG0140608.1"/>
    <property type="molecule type" value="Genomic_DNA"/>
</dbReference>
<protein>
    <submittedName>
        <fullName evidence="1">Uncharacterized protein</fullName>
    </submittedName>
</protein>
<comment type="caution">
    <text evidence="1">The sequence shown here is derived from an EMBL/GenBank/DDBJ whole genome shotgun (WGS) entry which is preliminary data.</text>
</comment>
<dbReference type="Proteomes" id="UP000886653">
    <property type="component" value="Unassembled WGS sequence"/>
</dbReference>
<reference evidence="1" key="1">
    <citation type="submission" date="2013-11" db="EMBL/GenBank/DDBJ databases">
        <title>Genome sequence of the fusiform rust pathogen reveals effectors for host alternation and coevolution with pine.</title>
        <authorList>
            <consortium name="DOE Joint Genome Institute"/>
            <person name="Smith K."/>
            <person name="Pendleton A."/>
            <person name="Kubisiak T."/>
            <person name="Anderson C."/>
            <person name="Salamov A."/>
            <person name="Aerts A."/>
            <person name="Riley R."/>
            <person name="Clum A."/>
            <person name="Lindquist E."/>
            <person name="Ence D."/>
            <person name="Campbell M."/>
            <person name="Kronenberg Z."/>
            <person name="Feau N."/>
            <person name="Dhillon B."/>
            <person name="Hamelin R."/>
            <person name="Burleigh J."/>
            <person name="Smith J."/>
            <person name="Yandell M."/>
            <person name="Nelson C."/>
            <person name="Grigoriev I."/>
            <person name="Davis J."/>
        </authorList>
    </citation>
    <scope>NUCLEOTIDE SEQUENCE</scope>
    <source>
        <strain evidence="1">G11</strain>
    </source>
</reference>
<accession>A0A9P6N7A7</accession>
<dbReference type="OrthoDB" id="10683986at2759"/>
<evidence type="ECO:0000313" key="2">
    <source>
        <dbReference type="Proteomes" id="UP000886653"/>
    </source>
</evidence>
<dbReference type="AlphaFoldDB" id="A0A9P6N7A7"/>
<keyword evidence="2" id="KW-1185">Reference proteome</keyword>